<evidence type="ECO:0000313" key="1">
    <source>
        <dbReference type="EMBL" id="VUG17679.1"/>
    </source>
</evidence>
<reference evidence="1 2" key="1">
    <citation type="submission" date="2019-07" db="EMBL/GenBank/DDBJ databases">
        <authorList>
            <person name="Friedrich A."/>
            <person name="Schacherer J."/>
        </authorList>
    </citation>
    <scope>NUCLEOTIDE SEQUENCE [LARGE SCALE GENOMIC DNA]</scope>
</reference>
<dbReference type="AlphaFoldDB" id="A0A7D9CXZ2"/>
<protein>
    <submittedName>
        <fullName evidence="1">DEBR0S2_13652g1_1</fullName>
    </submittedName>
</protein>
<gene>
    <name evidence="1" type="ORF">DEBR0S2_13652G</name>
</gene>
<organism evidence="1 2">
    <name type="scientific">Dekkera bruxellensis</name>
    <name type="common">Brettanomyces custersii</name>
    <dbReference type="NCBI Taxonomy" id="5007"/>
    <lineage>
        <taxon>Eukaryota</taxon>
        <taxon>Fungi</taxon>
        <taxon>Dikarya</taxon>
        <taxon>Ascomycota</taxon>
        <taxon>Saccharomycotina</taxon>
        <taxon>Pichiomycetes</taxon>
        <taxon>Pichiales</taxon>
        <taxon>Pichiaceae</taxon>
        <taxon>Brettanomyces</taxon>
    </lineage>
</organism>
<proteinExistence type="predicted"/>
<sequence>MATFAPSQQDLQTFFNGETQIFENAEDAQKYVQNRFSLTPFSVEILDKIVEYAYYLDNPEKKHANRNANLKNLMLVNSTFYSLCMPYTYRYGSFVRSNMFYSFLLTLMKKPALGKFVEGLDFQEFTAVGLGRSGRTLSQIQNLTERTILKCLELTPNLKQFLSSESIEGDISPQIVHCLFNSLPKLESIDFCGSSGFNFVHSFDNLSVLNMNYQIKRLSFHDCTDFNAKALRGILPQLPNLERLDLTHTPVVASDLAAGLNKNCRLTHISLSKCSNIGATHSFMNLLINHPSINNRELVWLNLQNDYSVALLKSEAITYLLEHLKCTNLRYLNLNGYSEINESHLEIITRRFPQLESLSVSHLQKDSDFRILGRLENLKFVDLASNLDTRPAVVEFLRDCPKTVVAIEIRDTLADQLPEILIVRDQMWRVHNSNGQSRRVWIHRVDSRNDAHLYDLFYDSRIFFNIETGEQNDGEFKKPLFLKYASHKVNCSSQLTGEEDERVFPNSFCERGLYRYYALHR</sequence>
<evidence type="ECO:0000313" key="2">
    <source>
        <dbReference type="Proteomes" id="UP000478008"/>
    </source>
</evidence>
<dbReference type="PANTHER" id="PTHR13318">
    <property type="entry name" value="PARTNER OF PAIRED, ISOFORM B-RELATED"/>
    <property type="match status" value="1"/>
</dbReference>
<keyword evidence="2" id="KW-1185">Reference proteome</keyword>
<dbReference type="Gene3D" id="3.80.10.10">
    <property type="entry name" value="Ribonuclease Inhibitor"/>
    <property type="match status" value="1"/>
</dbReference>
<dbReference type="GO" id="GO:0019005">
    <property type="term" value="C:SCF ubiquitin ligase complex"/>
    <property type="evidence" value="ECO:0007669"/>
    <property type="project" value="TreeGrafter"/>
</dbReference>
<name>A0A7D9CXZ2_DEKBR</name>
<dbReference type="SUPFAM" id="SSF52047">
    <property type="entry name" value="RNI-like"/>
    <property type="match status" value="1"/>
</dbReference>
<dbReference type="PANTHER" id="PTHR13318:SF95">
    <property type="entry name" value="F-BOX PROTEIN YLR352W"/>
    <property type="match status" value="1"/>
</dbReference>
<accession>A0A7D9CXZ2</accession>
<dbReference type="EMBL" id="CABFWN010000002">
    <property type="protein sequence ID" value="VUG17679.1"/>
    <property type="molecule type" value="Genomic_DNA"/>
</dbReference>
<dbReference type="GO" id="GO:0031146">
    <property type="term" value="P:SCF-dependent proteasomal ubiquitin-dependent protein catabolic process"/>
    <property type="evidence" value="ECO:0007669"/>
    <property type="project" value="TreeGrafter"/>
</dbReference>
<dbReference type="Proteomes" id="UP000478008">
    <property type="component" value="Unassembled WGS sequence"/>
</dbReference>
<dbReference type="InterPro" id="IPR032675">
    <property type="entry name" value="LRR_dom_sf"/>
</dbReference>